<accession>A0A6N7RLV4</accession>
<evidence type="ECO:0000256" key="1">
    <source>
        <dbReference type="SAM" id="MobiDB-lite"/>
    </source>
</evidence>
<comment type="caution">
    <text evidence="2">The sequence shown here is derived from an EMBL/GenBank/DDBJ whole genome shotgun (WGS) entry which is preliminary data.</text>
</comment>
<dbReference type="InterPro" id="IPR006944">
    <property type="entry name" value="Phage/GTA_portal"/>
</dbReference>
<gene>
    <name evidence="2" type="ORF">GJG86_07055</name>
</gene>
<reference evidence="3" key="1">
    <citation type="submission" date="2019-08" db="EMBL/GenBank/DDBJ databases">
        <title>Arthrobacter sp. nov., isolated from plateau pika and Tibetan wild ass.</title>
        <authorList>
            <person name="Ge Y."/>
        </authorList>
    </citation>
    <scope>NUCLEOTIDE SEQUENCE [LARGE SCALE GENOMIC DNA]</scope>
    <source>
        <strain evidence="3">HF-4214</strain>
    </source>
</reference>
<organism evidence="2 3">
    <name type="scientific">Eggerthella guodeyinii</name>
    <dbReference type="NCBI Taxonomy" id="2690837"/>
    <lineage>
        <taxon>Bacteria</taxon>
        <taxon>Bacillati</taxon>
        <taxon>Actinomycetota</taxon>
        <taxon>Coriobacteriia</taxon>
        <taxon>Eggerthellales</taxon>
        <taxon>Eggerthellaceae</taxon>
        <taxon>Eggerthella</taxon>
    </lineage>
</organism>
<sequence>MAQSTGLFRSMFDTVFPKQAHLQQAQAVNGFFGTFTAYAPTFSTWQGGIYEAELTRSAIEAGANHASKLKPEVSGAAKPRAARSLAMQPNPWQTTPQFIARIWRMLSVNDTCLVIPLVADDGVTQVGYYPVLPNVCQAYDVGGELWLKLDFTSERSAYVEWSRVGVLTRHQYKSDLFGDGADVLTPTLRLMRAQNDAEQAAIKQGAAVRFIGKFSQNLDDEDMKKKAKTFNETNLSADNAGGIAVYDRAFEDVKQVEPKSYTVDAAQMERIEKAVYRHFGTNEDIVLNRATEDVFNAFYEGSIEPFAVQLGHVLTAMTFTPYEISCGNEIMFSANRLEYASATTKISVATQLFDRGVADGNAVADIFQMPHYDGGDRHVIRGEYIDLALISEHTADQAAKAAQTNAAVFGNHPQPKDTTTQGGDNASKTD</sequence>
<keyword evidence="3" id="KW-1185">Reference proteome</keyword>
<dbReference type="Proteomes" id="UP000438093">
    <property type="component" value="Unassembled WGS sequence"/>
</dbReference>
<name>A0A6N7RLV4_9ACTN</name>
<feature type="compositionally biased region" description="Polar residues" evidence="1">
    <location>
        <begin position="416"/>
        <end position="430"/>
    </location>
</feature>
<dbReference type="AlphaFoldDB" id="A0A6N7RLV4"/>
<dbReference type="Pfam" id="PF04860">
    <property type="entry name" value="Phage_portal"/>
    <property type="match status" value="1"/>
</dbReference>
<dbReference type="RefSeq" id="WP_154333117.1">
    <property type="nucleotide sequence ID" value="NZ_VTFY01000004.1"/>
</dbReference>
<evidence type="ECO:0000313" key="2">
    <source>
        <dbReference type="EMBL" id="MRX82249.1"/>
    </source>
</evidence>
<protein>
    <submittedName>
        <fullName evidence="2">Phage portal protein</fullName>
    </submittedName>
</protein>
<feature type="region of interest" description="Disordered" evidence="1">
    <location>
        <begin position="401"/>
        <end position="430"/>
    </location>
</feature>
<proteinExistence type="predicted"/>
<dbReference type="EMBL" id="VTFY01000004">
    <property type="protein sequence ID" value="MRX82249.1"/>
    <property type="molecule type" value="Genomic_DNA"/>
</dbReference>
<evidence type="ECO:0000313" key="3">
    <source>
        <dbReference type="Proteomes" id="UP000438093"/>
    </source>
</evidence>